<evidence type="ECO:0000313" key="3">
    <source>
        <dbReference type="Proteomes" id="UP000826656"/>
    </source>
</evidence>
<dbReference type="InterPro" id="IPR023780">
    <property type="entry name" value="Chromo_domain"/>
</dbReference>
<dbReference type="EMBL" id="JAIVGD010000011">
    <property type="protein sequence ID" value="KAH0769967.1"/>
    <property type="molecule type" value="Genomic_DNA"/>
</dbReference>
<dbReference type="Gene3D" id="3.30.420.10">
    <property type="entry name" value="Ribonuclease H-like superfamily/Ribonuclease H"/>
    <property type="match status" value="1"/>
</dbReference>
<dbReference type="Proteomes" id="UP000826656">
    <property type="component" value="Unassembled WGS sequence"/>
</dbReference>
<dbReference type="SUPFAM" id="SSF54160">
    <property type="entry name" value="Chromo domain-like"/>
    <property type="match status" value="1"/>
</dbReference>
<proteinExistence type="predicted"/>
<gene>
    <name evidence="2" type="ORF">KY290_013948</name>
</gene>
<name>A0ABQ7VR07_SOLTU</name>
<organism evidence="2 3">
    <name type="scientific">Solanum tuberosum</name>
    <name type="common">Potato</name>
    <dbReference type="NCBI Taxonomy" id="4113"/>
    <lineage>
        <taxon>Eukaryota</taxon>
        <taxon>Viridiplantae</taxon>
        <taxon>Streptophyta</taxon>
        <taxon>Embryophyta</taxon>
        <taxon>Tracheophyta</taxon>
        <taxon>Spermatophyta</taxon>
        <taxon>Magnoliopsida</taxon>
        <taxon>eudicotyledons</taxon>
        <taxon>Gunneridae</taxon>
        <taxon>Pentapetalae</taxon>
        <taxon>asterids</taxon>
        <taxon>lamiids</taxon>
        <taxon>Solanales</taxon>
        <taxon>Solanaceae</taxon>
        <taxon>Solanoideae</taxon>
        <taxon>Solaneae</taxon>
        <taxon>Solanum</taxon>
    </lineage>
</organism>
<reference evidence="2 3" key="1">
    <citation type="journal article" date="2021" name="bioRxiv">
        <title>Chromosome-scale and haplotype-resolved genome assembly of a tetraploid potato cultivar.</title>
        <authorList>
            <person name="Sun H."/>
            <person name="Jiao W.-B."/>
            <person name="Krause K."/>
            <person name="Campoy J.A."/>
            <person name="Goel M."/>
            <person name="Folz-Donahue K."/>
            <person name="Kukat C."/>
            <person name="Huettel B."/>
            <person name="Schneeberger K."/>
        </authorList>
    </citation>
    <scope>NUCLEOTIDE SEQUENCE [LARGE SCALE GENOMIC DNA]</scope>
    <source>
        <strain evidence="2">SolTubOtavaFocal</strain>
        <tissue evidence="2">Leaves</tissue>
    </source>
</reference>
<feature type="domain" description="Chromo" evidence="1">
    <location>
        <begin position="68"/>
        <end position="113"/>
    </location>
</feature>
<dbReference type="InterPro" id="IPR016197">
    <property type="entry name" value="Chromo-like_dom_sf"/>
</dbReference>
<accession>A0ABQ7VR07</accession>
<evidence type="ECO:0000259" key="1">
    <source>
        <dbReference type="Pfam" id="PF00385"/>
    </source>
</evidence>
<protein>
    <recommendedName>
        <fullName evidence="1">Chromo domain-containing protein</fullName>
    </recommendedName>
</protein>
<comment type="caution">
    <text evidence="2">The sequence shown here is derived from an EMBL/GenBank/DDBJ whole genome shotgun (WGS) entry which is preliminary data.</text>
</comment>
<dbReference type="Pfam" id="PF00385">
    <property type="entry name" value="Chromo"/>
    <property type="match status" value="1"/>
</dbReference>
<evidence type="ECO:0000313" key="2">
    <source>
        <dbReference type="EMBL" id="KAH0769967.1"/>
    </source>
</evidence>
<dbReference type="Gene3D" id="2.40.50.40">
    <property type="match status" value="1"/>
</dbReference>
<keyword evidence="3" id="KW-1185">Reference proteome</keyword>
<dbReference type="InterPro" id="IPR036397">
    <property type="entry name" value="RNaseH_sf"/>
</dbReference>
<sequence>MAEWWYNTTFHYAIQTTPYEALYGQPPPIHLPYMAGDSIDEKLKLCHEVPAQFTHPPIVDPAIPYCKEPKSILEKRMIKKGNKVVDQLLIQWKNMSKEQATWEDYHVIKTRFPSFFLEDKKVSKEGEIEVEESLS</sequence>